<evidence type="ECO:0000256" key="1">
    <source>
        <dbReference type="SAM" id="MobiDB-lite"/>
    </source>
</evidence>
<comment type="caution">
    <text evidence="2">The sequence shown here is derived from an EMBL/GenBank/DDBJ whole genome shotgun (WGS) entry which is preliminary data.</text>
</comment>
<feature type="compositionally biased region" description="Polar residues" evidence="1">
    <location>
        <begin position="10"/>
        <end position="26"/>
    </location>
</feature>
<organism evidence="2 3">
    <name type="scientific">Plantactinospora mayteni</name>
    <dbReference type="NCBI Taxonomy" id="566021"/>
    <lineage>
        <taxon>Bacteria</taxon>
        <taxon>Bacillati</taxon>
        <taxon>Actinomycetota</taxon>
        <taxon>Actinomycetes</taxon>
        <taxon>Micromonosporales</taxon>
        <taxon>Micromonosporaceae</taxon>
        <taxon>Plantactinospora</taxon>
    </lineage>
</organism>
<sequence>MPPSAAPTATPRQGGTEASSRSSAVDQDTRELAESLSVGRPPGSGRRAVSTAWRPPITARRRARTRPTGQPTSTAAPARQAPANHQAVTAYPG</sequence>
<accession>A0ABQ4EYZ6</accession>
<gene>
    <name evidence="2" type="ORF">Pma05_64510</name>
</gene>
<reference evidence="2 3" key="1">
    <citation type="submission" date="2021-01" db="EMBL/GenBank/DDBJ databases">
        <title>Whole genome shotgun sequence of Plantactinospora mayteni NBRC 109088.</title>
        <authorList>
            <person name="Komaki H."/>
            <person name="Tamura T."/>
        </authorList>
    </citation>
    <scope>NUCLEOTIDE SEQUENCE [LARGE SCALE GENOMIC DNA]</scope>
    <source>
        <strain evidence="2 3">NBRC 109088</strain>
    </source>
</reference>
<keyword evidence="3" id="KW-1185">Reference proteome</keyword>
<name>A0ABQ4EYZ6_9ACTN</name>
<protein>
    <submittedName>
        <fullName evidence="2">Uncharacterized protein</fullName>
    </submittedName>
</protein>
<proteinExistence type="predicted"/>
<evidence type="ECO:0000313" key="3">
    <source>
        <dbReference type="Proteomes" id="UP000621500"/>
    </source>
</evidence>
<dbReference type="Proteomes" id="UP000621500">
    <property type="component" value="Unassembled WGS sequence"/>
</dbReference>
<feature type="region of interest" description="Disordered" evidence="1">
    <location>
        <begin position="1"/>
        <end position="93"/>
    </location>
</feature>
<evidence type="ECO:0000313" key="2">
    <source>
        <dbReference type="EMBL" id="GIG99878.1"/>
    </source>
</evidence>
<dbReference type="EMBL" id="BONX01000048">
    <property type="protein sequence ID" value="GIG99878.1"/>
    <property type="molecule type" value="Genomic_DNA"/>
</dbReference>